<gene>
    <name evidence="13" type="ORF">R69888_06902</name>
</gene>
<dbReference type="RefSeq" id="WP_321207536.1">
    <property type="nucleotide sequence ID" value="NZ_CAJNBK010000048.1"/>
</dbReference>
<evidence type="ECO:0000256" key="3">
    <source>
        <dbReference type="ARBA" id="ARBA00022448"/>
    </source>
</evidence>
<dbReference type="InterPro" id="IPR033900">
    <property type="entry name" value="Gram_neg_porin_domain"/>
</dbReference>
<dbReference type="PANTHER" id="PTHR34501">
    <property type="entry name" value="PROTEIN YDDL-RELATED"/>
    <property type="match status" value="1"/>
</dbReference>
<keyword evidence="8" id="KW-0626">Porin</keyword>
<dbReference type="Pfam" id="PF13609">
    <property type="entry name" value="Porin_4"/>
    <property type="match status" value="1"/>
</dbReference>
<keyword evidence="7" id="KW-0406">Ion transport</keyword>
<keyword evidence="9" id="KW-0472">Membrane</keyword>
<evidence type="ECO:0000256" key="6">
    <source>
        <dbReference type="ARBA" id="ARBA00022729"/>
    </source>
</evidence>
<evidence type="ECO:0000256" key="4">
    <source>
        <dbReference type="ARBA" id="ARBA00022452"/>
    </source>
</evidence>
<evidence type="ECO:0000256" key="9">
    <source>
        <dbReference type="ARBA" id="ARBA00023136"/>
    </source>
</evidence>
<proteinExistence type="predicted"/>
<evidence type="ECO:0000259" key="12">
    <source>
        <dbReference type="Pfam" id="PF13609"/>
    </source>
</evidence>
<keyword evidence="6 11" id="KW-0732">Signal</keyword>
<keyword evidence="10" id="KW-0998">Cell outer membrane</keyword>
<keyword evidence="3" id="KW-0813">Transport</keyword>
<feature type="signal peptide" evidence="11">
    <location>
        <begin position="1"/>
        <end position="22"/>
    </location>
</feature>
<evidence type="ECO:0000256" key="11">
    <source>
        <dbReference type="SAM" id="SignalP"/>
    </source>
</evidence>
<dbReference type="EMBL" id="CAJNBK010000048">
    <property type="protein sequence ID" value="CAE6839267.1"/>
    <property type="molecule type" value="Genomic_DNA"/>
</dbReference>
<protein>
    <submittedName>
        <fullName evidence="13">Outer membrane porin protein 32</fullName>
    </submittedName>
</protein>
<evidence type="ECO:0000256" key="10">
    <source>
        <dbReference type="ARBA" id="ARBA00023237"/>
    </source>
</evidence>
<feature type="domain" description="Porin" evidence="12">
    <location>
        <begin position="9"/>
        <end position="349"/>
    </location>
</feature>
<dbReference type="CDD" id="cd00342">
    <property type="entry name" value="gram_neg_porins"/>
    <property type="match status" value="1"/>
</dbReference>
<feature type="chain" id="PRO_5045193817" evidence="11">
    <location>
        <begin position="23"/>
        <end position="376"/>
    </location>
</feature>
<name>A0ABN7N1J5_9BURK</name>
<keyword evidence="14" id="KW-1185">Reference proteome</keyword>
<dbReference type="GeneID" id="97057810"/>
<evidence type="ECO:0000256" key="8">
    <source>
        <dbReference type="ARBA" id="ARBA00023114"/>
    </source>
</evidence>
<evidence type="ECO:0000256" key="1">
    <source>
        <dbReference type="ARBA" id="ARBA00004571"/>
    </source>
</evidence>
<dbReference type="Proteomes" id="UP000672526">
    <property type="component" value="Unassembled WGS sequence"/>
</dbReference>
<keyword evidence="4" id="KW-1134">Transmembrane beta strand</keyword>
<dbReference type="PANTHER" id="PTHR34501:SF9">
    <property type="entry name" value="MAJOR OUTER MEMBRANE PROTEIN P.IA"/>
    <property type="match status" value="1"/>
</dbReference>
<evidence type="ECO:0000256" key="7">
    <source>
        <dbReference type="ARBA" id="ARBA00023065"/>
    </source>
</evidence>
<evidence type="ECO:0000313" key="13">
    <source>
        <dbReference type="EMBL" id="CAE6839267.1"/>
    </source>
</evidence>
<dbReference type="InterPro" id="IPR023614">
    <property type="entry name" value="Porin_dom_sf"/>
</dbReference>
<keyword evidence="5" id="KW-0812">Transmembrane</keyword>
<comment type="subcellular location">
    <subcellularLocation>
        <location evidence="1">Cell outer membrane</location>
        <topology evidence="1">Multi-pass membrane protein</topology>
    </subcellularLocation>
</comment>
<dbReference type="InterPro" id="IPR050298">
    <property type="entry name" value="Gram-neg_bact_OMP"/>
</dbReference>
<accession>A0ABN7N1J5</accession>
<dbReference type="SUPFAM" id="SSF56935">
    <property type="entry name" value="Porins"/>
    <property type="match status" value="1"/>
</dbReference>
<sequence>MKQKYLTLAVAAGALASSGAHAQSSVQLYGLIDLSALAYTTNADAAGKHVIGMGHAGEPWFSGSRWGLKGAEDIGGGNKIIFKLESEFVAANGQMEDPGQLFDRDSWVGIENATIGQVTAGFQDTVAKDFAGLYADPYVSAKFSTNEGAFTNSNNFKQMVFYAAGPTGTRSENGIQWRKLFSNGIYAAAGYQFSNSTQFANGSGYQAVLGWNVGPASIGGFYSHTNNGGFTDQTYSVGGDYRFGIGRVNAGYFHYTGKQGSLPDREDNAWTVSFKLAPKGPFDYELGYQQMRVKNAAYNSDGFIPNANSGAFDTTATTVHNGYKETIYASTFYHLSKRTEVYLAADYMKLHGGYTVSTTFGHNNQLEVATGIRTRF</sequence>
<dbReference type="Gene3D" id="2.40.160.10">
    <property type="entry name" value="Porin"/>
    <property type="match status" value="1"/>
</dbReference>
<evidence type="ECO:0000256" key="5">
    <source>
        <dbReference type="ARBA" id="ARBA00022692"/>
    </source>
</evidence>
<comment type="caution">
    <text evidence="13">The sequence shown here is derived from an EMBL/GenBank/DDBJ whole genome shotgun (WGS) entry which is preliminary data.</text>
</comment>
<organism evidence="13 14">
    <name type="scientific">Paraburkholderia haematera</name>
    <dbReference type="NCBI Taxonomy" id="2793077"/>
    <lineage>
        <taxon>Bacteria</taxon>
        <taxon>Pseudomonadati</taxon>
        <taxon>Pseudomonadota</taxon>
        <taxon>Betaproteobacteria</taxon>
        <taxon>Burkholderiales</taxon>
        <taxon>Burkholderiaceae</taxon>
        <taxon>Paraburkholderia</taxon>
    </lineage>
</organism>
<comment type="subunit">
    <text evidence="2">Homotrimer.</text>
</comment>
<reference evidence="13 14" key="1">
    <citation type="submission" date="2021-02" db="EMBL/GenBank/DDBJ databases">
        <authorList>
            <person name="Vanwijnsberghe S."/>
        </authorList>
    </citation>
    <scope>NUCLEOTIDE SEQUENCE [LARGE SCALE GENOMIC DNA]</scope>
    <source>
        <strain evidence="13 14">LMG 31837</strain>
    </source>
</reference>
<evidence type="ECO:0000256" key="2">
    <source>
        <dbReference type="ARBA" id="ARBA00011233"/>
    </source>
</evidence>
<evidence type="ECO:0000313" key="14">
    <source>
        <dbReference type="Proteomes" id="UP000672526"/>
    </source>
</evidence>